<comment type="caution">
    <text evidence="3">The sequence shown here is derived from an EMBL/GenBank/DDBJ whole genome shotgun (WGS) entry which is preliminary data.</text>
</comment>
<accession>A0A250XEV9</accession>
<keyword evidence="4" id="KW-1185">Reference proteome</keyword>
<protein>
    <submittedName>
        <fullName evidence="3">Uncharacterized protein</fullName>
    </submittedName>
</protein>
<feature type="compositionally biased region" description="Polar residues" evidence="1">
    <location>
        <begin position="664"/>
        <end position="677"/>
    </location>
</feature>
<feature type="transmembrane region" description="Helical" evidence="2">
    <location>
        <begin position="747"/>
        <end position="771"/>
    </location>
</feature>
<organism evidence="3 4">
    <name type="scientific">Chlamydomonas eustigma</name>
    <dbReference type="NCBI Taxonomy" id="1157962"/>
    <lineage>
        <taxon>Eukaryota</taxon>
        <taxon>Viridiplantae</taxon>
        <taxon>Chlorophyta</taxon>
        <taxon>core chlorophytes</taxon>
        <taxon>Chlorophyceae</taxon>
        <taxon>CS clade</taxon>
        <taxon>Chlamydomonadales</taxon>
        <taxon>Chlamydomonadaceae</taxon>
        <taxon>Chlamydomonas</taxon>
    </lineage>
</organism>
<feature type="compositionally biased region" description="Pro residues" evidence="1">
    <location>
        <begin position="405"/>
        <end position="481"/>
    </location>
</feature>
<evidence type="ECO:0000256" key="2">
    <source>
        <dbReference type="SAM" id="Phobius"/>
    </source>
</evidence>
<feature type="region of interest" description="Disordered" evidence="1">
    <location>
        <begin position="664"/>
        <end position="685"/>
    </location>
</feature>
<proteinExistence type="predicted"/>
<dbReference type="AlphaFoldDB" id="A0A250XEV9"/>
<keyword evidence="2" id="KW-1133">Transmembrane helix</keyword>
<feature type="compositionally biased region" description="Pro residues" evidence="1">
    <location>
        <begin position="103"/>
        <end position="196"/>
    </location>
</feature>
<dbReference type="OrthoDB" id="547337at2759"/>
<name>A0A250XEV9_9CHLO</name>
<reference evidence="3 4" key="1">
    <citation type="submission" date="2017-08" db="EMBL/GenBank/DDBJ databases">
        <title>Acidophilic green algal genome provides insights into adaptation to an acidic environment.</title>
        <authorList>
            <person name="Hirooka S."/>
            <person name="Hirose Y."/>
            <person name="Kanesaki Y."/>
            <person name="Higuchi S."/>
            <person name="Fujiwara T."/>
            <person name="Onuma R."/>
            <person name="Era A."/>
            <person name="Ohbayashi R."/>
            <person name="Uzuka A."/>
            <person name="Nozaki H."/>
            <person name="Yoshikawa H."/>
            <person name="Miyagishima S.Y."/>
        </authorList>
    </citation>
    <scope>NUCLEOTIDE SEQUENCE [LARGE SCALE GENOMIC DNA]</scope>
    <source>
        <strain evidence="3 4">NIES-2499</strain>
    </source>
</reference>
<feature type="region of interest" description="Disordered" evidence="1">
    <location>
        <begin position="402"/>
        <end position="483"/>
    </location>
</feature>
<feature type="region of interest" description="Disordered" evidence="1">
    <location>
        <begin position="67"/>
        <end position="199"/>
    </location>
</feature>
<dbReference type="Proteomes" id="UP000232323">
    <property type="component" value="Unassembled WGS sequence"/>
</dbReference>
<sequence>MSPEFASGDYASSGVLQSSSSSVQMRSQSHVTAASQAVPALEITAGKWLSSRAILSRMPHALDRLGCHSSQGSISRHVCRPSSSSSNEELERGRIHVRKGSVPLPPSPPALPFPPSPLPPTPSPPSLSPPTPPSPVLAISPPSPVPPFPSPPPFSPSPPLQPPSPPSPPRPPPAPPPRPNPPQTSPSPPPHPPPPAGISLQFGYAAQFNYIIAYQQPTSTQLYSLRSQVAQSFSVPIAQVQAGPWGVGGSVDALYRLASTATNSGTSAGGSTTTCPQCTATTQSQMQAALCNSLVISSSTSTCTSLVNVLCITPANALTSLPQGFPPPTSLQTLIFENCTTYVLAAFTLTPATDTAVFTVSLLATSVNLQGYVVQGPQSTADLAVAAYLQVNVSNNVVLEAQTPVSPPSPSPIPSPPPLPPPSPEPPTPNPPSPSPLSPSPPLPPTPPDPSPPPAHPPSPSPPSPPLPSPSPPSPPPPPPAHVYTLYPGQQLASKVWVPGNTTSLQTTNVQAAVAVSTGQLASAISVAVNNQYVATVYTITSSQAGVIICSSILSAFTQQLYTQLYPIVDPGYINTECVTGNGYPSQMNVVQFIPLQAVNTAGVQIAAQILLTTATNTVQTAIQLLPVSILFGGYNASTPSPPPALISSQLEINISYPVASNPSGRRLSSSARRNLVQQQPPPPAGVAISDQGILAGVDSGLSLSAPDLAISLDQSGWSIGNVYPGPSPPPPACNNPVLGNLCGSNAVGAIIGLAVGGAAVLALVSVAVVYGMRGKSASIVAVDDPTWAARYAHIMPSNVVASPYATQYAPGK</sequence>
<keyword evidence="2" id="KW-0472">Membrane</keyword>
<evidence type="ECO:0000313" key="3">
    <source>
        <dbReference type="EMBL" id="GAX81607.1"/>
    </source>
</evidence>
<feature type="compositionally biased region" description="Low complexity" evidence="1">
    <location>
        <begin position="12"/>
        <end position="31"/>
    </location>
</feature>
<evidence type="ECO:0000256" key="1">
    <source>
        <dbReference type="SAM" id="MobiDB-lite"/>
    </source>
</evidence>
<keyword evidence="2" id="KW-0812">Transmembrane</keyword>
<feature type="region of interest" description="Disordered" evidence="1">
    <location>
        <begin position="1"/>
        <end position="37"/>
    </location>
</feature>
<gene>
    <name evidence="3" type="ORF">CEUSTIGMA_g9035.t1</name>
</gene>
<evidence type="ECO:0000313" key="4">
    <source>
        <dbReference type="Proteomes" id="UP000232323"/>
    </source>
</evidence>
<dbReference type="EMBL" id="BEGY01000067">
    <property type="protein sequence ID" value="GAX81607.1"/>
    <property type="molecule type" value="Genomic_DNA"/>
</dbReference>
<dbReference type="STRING" id="1157962.A0A250XEV9"/>